<sequence length="197" mass="22025">MQPLFIGSHLAADFLNTAFEPHGEHIEVIGDGKQLLEWLQAAGVMDVEQAARFARKLGAKGLDAAATEVRKQREWARAWLTRWRSAPGRDYAAEIEHLNDLLENLSVRHEVARTKEGLERVARFQIESSDELLAVLASAIGDLVTQEDPTLLKSCAGDGCTLWFLDRTKAHRRMFCSAAGCGNRAKVAAFRERQREQ</sequence>
<dbReference type="Pfam" id="PF11706">
    <property type="entry name" value="zf-CGNR"/>
    <property type="match status" value="1"/>
</dbReference>
<dbReference type="PANTHER" id="PTHR35525">
    <property type="entry name" value="BLL6575 PROTEIN"/>
    <property type="match status" value="1"/>
</dbReference>
<proteinExistence type="predicted"/>
<gene>
    <name evidence="2" type="ORF">GCM10011487_39230</name>
</gene>
<accession>A0A829YG75</accession>
<dbReference type="InterPro" id="IPR021005">
    <property type="entry name" value="Znf_CGNR"/>
</dbReference>
<dbReference type="Proteomes" id="UP000445000">
    <property type="component" value="Unassembled WGS sequence"/>
</dbReference>
<organism evidence="2 3">
    <name type="scientific">Steroidobacter agaridevorans</name>
    <dbReference type="NCBI Taxonomy" id="2695856"/>
    <lineage>
        <taxon>Bacteria</taxon>
        <taxon>Pseudomonadati</taxon>
        <taxon>Pseudomonadota</taxon>
        <taxon>Gammaproteobacteria</taxon>
        <taxon>Steroidobacterales</taxon>
        <taxon>Steroidobacteraceae</taxon>
        <taxon>Steroidobacter</taxon>
    </lineage>
</organism>
<dbReference type="AlphaFoldDB" id="A0A829YG75"/>
<evidence type="ECO:0000259" key="1">
    <source>
        <dbReference type="Pfam" id="PF11706"/>
    </source>
</evidence>
<dbReference type="Pfam" id="PF07336">
    <property type="entry name" value="ABATE"/>
    <property type="match status" value="1"/>
</dbReference>
<feature type="domain" description="Zinc finger CGNR" evidence="1">
    <location>
        <begin position="152"/>
        <end position="194"/>
    </location>
</feature>
<dbReference type="EMBL" id="BLJN01000004">
    <property type="protein sequence ID" value="GFE81923.1"/>
    <property type="molecule type" value="Genomic_DNA"/>
</dbReference>
<dbReference type="InterPro" id="IPR010852">
    <property type="entry name" value="ABATE"/>
</dbReference>
<name>A0A829YG75_9GAMM</name>
<dbReference type="RefSeq" id="WP_161813613.1">
    <property type="nucleotide sequence ID" value="NZ_BLJN01000004.1"/>
</dbReference>
<dbReference type="Gene3D" id="1.10.3300.10">
    <property type="entry name" value="Jann2411-like domain"/>
    <property type="match status" value="1"/>
</dbReference>
<evidence type="ECO:0000313" key="3">
    <source>
        <dbReference type="Proteomes" id="UP000445000"/>
    </source>
</evidence>
<reference evidence="3" key="1">
    <citation type="submission" date="2020-01" db="EMBL/GenBank/DDBJ databases">
        <title>'Steroidobacter agaridevorans' sp. nov., agar-degrading bacteria isolated from rhizosphere soils.</title>
        <authorList>
            <person name="Ikenaga M."/>
            <person name="Kataoka M."/>
            <person name="Murouchi A."/>
            <person name="Katsuragi S."/>
            <person name="Sakai M."/>
        </authorList>
    </citation>
    <scope>NUCLEOTIDE SEQUENCE [LARGE SCALE GENOMIC DNA]</scope>
    <source>
        <strain evidence="3">YU21-B</strain>
    </source>
</reference>
<dbReference type="InterPro" id="IPR023286">
    <property type="entry name" value="ABATE_dom_sf"/>
</dbReference>
<comment type="caution">
    <text evidence="2">The sequence shown here is derived from an EMBL/GenBank/DDBJ whole genome shotgun (WGS) entry which is preliminary data.</text>
</comment>
<evidence type="ECO:0000313" key="2">
    <source>
        <dbReference type="EMBL" id="GFE81923.1"/>
    </source>
</evidence>
<keyword evidence="3" id="KW-1185">Reference proteome</keyword>
<protein>
    <recommendedName>
        <fullName evidence="1">Zinc finger CGNR domain-containing protein</fullName>
    </recommendedName>
</protein>
<dbReference type="SUPFAM" id="SSF160904">
    <property type="entry name" value="Jann2411-like"/>
    <property type="match status" value="1"/>
</dbReference>
<dbReference type="PANTHER" id="PTHR35525:SF3">
    <property type="entry name" value="BLL6575 PROTEIN"/>
    <property type="match status" value="1"/>
</dbReference>